<gene>
    <name evidence="1" type="ORF">DR980_01720</name>
</gene>
<dbReference type="RefSeq" id="WP_113633522.1">
    <property type="nucleotide sequence ID" value="NZ_QNUX01000001.1"/>
</dbReference>
<sequence>MKESRLKYWKKDESLDSLLFFALRCRECVFDYTLDSFKYPALNSNTICKEALKLIKEIEEDNFTPKSITPVLEELIFKLKNDLVVKQLIGDDIKYYINFGDYTNLKEIKIKIEILFNKLSSDKNIKYLTEELKKLILENKEKRKIYELATNYISSLINVGFSQTFIYSSVNNIFFSSTSVDDISSLENFFNSFEIKPKKYNCIYKVSDIFDEISQSSNVFNIEILNQLDASFIVLDKNNFLNSKNKNERFLIVNEIIALDSVNAKSIAEKRLNKLSNLFVFFHHKIQPTWSNSSLIIDENKVSILIKDKVSAMSKATDYRPKKAAIKLNQLIRSLRLENSSFAKYDRVIDLHGIAVQNKVLENQLLQNWISFETLLVGYENTSKIDQVLKHLVPFLLIRYTNEQINELLKDINRFDQSFFRTQVKAIPEGENLLDKFTAILVLDKYKSVRIEFYKQLKYSPLNKFRMAEFHKIFSDINSLKAHIEKHKTKVDWQIKRMYRTRNLIVHAGIVPTFTETLVENSHNYLDKLISTINYLCINENSILSIEQALKEVEIIHSKRNANLKDYKDINENNYIKLLL</sequence>
<evidence type="ECO:0008006" key="3">
    <source>
        <dbReference type="Google" id="ProtNLM"/>
    </source>
</evidence>
<evidence type="ECO:0000313" key="1">
    <source>
        <dbReference type="EMBL" id="RBN51904.1"/>
    </source>
</evidence>
<comment type="caution">
    <text evidence="1">The sequence shown here is derived from an EMBL/GenBank/DDBJ whole genome shotgun (WGS) entry which is preliminary data.</text>
</comment>
<evidence type="ECO:0000313" key="2">
    <source>
        <dbReference type="Proteomes" id="UP000253676"/>
    </source>
</evidence>
<dbReference type="Proteomes" id="UP000253676">
    <property type="component" value="Unassembled WGS sequence"/>
</dbReference>
<organism evidence="1 2">
    <name type="scientific">Flavobacterium psychrolimnae</name>
    <dbReference type="NCBI Taxonomy" id="249351"/>
    <lineage>
        <taxon>Bacteria</taxon>
        <taxon>Pseudomonadati</taxon>
        <taxon>Bacteroidota</taxon>
        <taxon>Flavobacteriia</taxon>
        <taxon>Flavobacteriales</taxon>
        <taxon>Flavobacteriaceae</taxon>
        <taxon>Flavobacterium</taxon>
    </lineage>
</organism>
<keyword evidence="2" id="KW-1185">Reference proteome</keyword>
<dbReference type="OrthoDB" id="6626310at2"/>
<protein>
    <recommendedName>
        <fullName evidence="3">Apea-like HEPN domain-containing protein</fullName>
    </recommendedName>
</protein>
<proteinExistence type="predicted"/>
<name>A0A366B6P3_9FLAO</name>
<accession>A0A366B6P3</accession>
<dbReference type="AlphaFoldDB" id="A0A366B6P3"/>
<reference evidence="1 2" key="1">
    <citation type="submission" date="2018-07" db="EMBL/GenBank/DDBJ databases">
        <title>Complete genome sequence of Flavobacterium psychrolimnae LMG 22018.</title>
        <authorList>
            <person name="Kim D.-U."/>
        </authorList>
    </citation>
    <scope>NUCLEOTIDE SEQUENCE [LARGE SCALE GENOMIC DNA]</scope>
    <source>
        <strain evidence="1 2">LMG 22018</strain>
    </source>
</reference>
<dbReference type="EMBL" id="QNUX01000001">
    <property type="protein sequence ID" value="RBN51904.1"/>
    <property type="molecule type" value="Genomic_DNA"/>
</dbReference>